<reference evidence="1" key="1">
    <citation type="submission" date="2023-04" db="EMBL/GenBank/DDBJ databases">
        <title>Draft Genome sequencing of Naganishia species isolated from polar environments using Oxford Nanopore Technology.</title>
        <authorList>
            <person name="Leo P."/>
            <person name="Venkateswaran K."/>
        </authorList>
    </citation>
    <scope>NUCLEOTIDE SEQUENCE</scope>
    <source>
        <strain evidence="1">MNA-CCFEE 5262</strain>
    </source>
</reference>
<evidence type="ECO:0000313" key="2">
    <source>
        <dbReference type="Proteomes" id="UP001230649"/>
    </source>
</evidence>
<evidence type="ECO:0000313" key="1">
    <source>
        <dbReference type="EMBL" id="KAJ9113149.1"/>
    </source>
</evidence>
<accession>A0ACC2WPL7</accession>
<comment type="caution">
    <text evidence="1">The sequence shown here is derived from an EMBL/GenBank/DDBJ whole genome shotgun (WGS) entry which is preliminary data.</text>
</comment>
<sequence length="745" mass="82481">MTRLVYWRILRPSRLYTRHVPSDPQQPAVNGAAPFSIPRRYASISTGETPLSDKEAKQLQAFIRELDTAAQSSELSEQHVIRALEVIRPMVRPLRKERKSAKSRTGKTTSLKSINSGNDHALPGNVPPPSSRQMTTQLHTNATMPRLGCPIPLPLEKSHGDTLRSLIPVSSEQQGQKIPTSGKRSTSNTLSTTTRESLLRAQEALYDILLVRSTLTYWLHFAKVQWKKGQRKELVDKIAKLRNVGREQLVLGGSAKVSKPVIDNGLERYTLFKYRAQSVDQDVNPAAIGITTATYRRPLFSWETLFEGLSTSKQGYRREVYEAKADIISYSLSRGKGNELAWMAKPRSNADKFDSAVPNESTILATSNRSPVFESIGDNVVSAGAFFTRSYSVPQQRQAAPSSERDEPSSAVTGSSTTGGISGKAATISGHRVPLEHQLQTSVIWPKPPLSSTRSLRVATMTPFACPPKIEWTSPTHEIKQKKAGKIAEKELYNRFLDFVSSEMSTLHELSTLDSLPLAKFKTYSEIFAVRSGIGKDSLLATAIWRSYWDHQNALLISTDGSSKSDDIASVGVHFGTSAPVEFKGALPREWAAQGSYTAEWFAICYALWLSLDLQSPTKHLPNISGRSTLVFCTDSSGIVTSITKPVRVSEKDASATCKSWTPLVLLCRQMIGRLAAEGKDVKFTWMPRLSTVGLTRAHELADDVYGKISASSKTVKEKKKSKQQTEADNNKIGYRYRPLGWFCL</sequence>
<dbReference type="EMBL" id="JASBWS010000013">
    <property type="protein sequence ID" value="KAJ9113149.1"/>
    <property type="molecule type" value="Genomic_DNA"/>
</dbReference>
<keyword evidence="2" id="KW-1185">Reference proteome</keyword>
<protein>
    <submittedName>
        <fullName evidence="1">Uncharacterized protein</fullName>
    </submittedName>
</protein>
<proteinExistence type="predicted"/>
<name>A0ACC2WPL7_9TREE</name>
<dbReference type="Proteomes" id="UP001230649">
    <property type="component" value="Unassembled WGS sequence"/>
</dbReference>
<gene>
    <name evidence="1" type="ORF">QFC20_002041</name>
</gene>
<organism evidence="1 2">
    <name type="scientific">Naganishia adeliensis</name>
    <dbReference type="NCBI Taxonomy" id="92952"/>
    <lineage>
        <taxon>Eukaryota</taxon>
        <taxon>Fungi</taxon>
        <taxon>Dikarya</taxon>
        <taxon>Basidiomycota</taxon>
        <taxon>Agaricomycotina</taxon>
        <taxon>Tremellomycetes</taxon>
        <taxon>Filobasidiales</taxon>
        <taxon>Filobasidiaceae</taxon>
        <taxon>Naganishia</taxon>
    </lineage>
</organism>